<sequence length="84" mass="9600">MPLMMLTNVDAGATDEEIGQFLTRYGFPPHDRLEHIDGDGSRPSVQLTYNAVDDAALHKLRDRIHGMFWKGHKLSVVVLHERFQ</sequence>
<dbReference type="Proteomes" id="UP000721236">
    <property type="component" value="Unassembled WGS sequence"/>
</dbReference>
<organism evidence="1 2">
    <name type="scientific">Cupriavidus respiraculi</name>
    <dbReference type="NCBI Taxonomy" id="195930"/>
    <lineage>
        <taxon>Bacteria</taxon>
        <taxon>Pseudomonadati</taxon>
        <taxon>Pseudomonadota</taxon>
        <taxon>Betaproteobacteria</taxon>
        <taxon>Burkholderiales</taxon>
        <taxon>Burkholderiaceae</taxon>
        <taxon>Cupriavidus</taxon>
    </lineage>
</organism>
<dbReference type="EMBL" id="CAJZAH010000001">
    <property type="protein sequence ID" value="CAG9166881.1"/>
    <property type="molecule type" value="Genomic_DNA"/>
</dbReference>
<accession>A0ABN7Y2G8</accession>
<evidence type="ECO:0008006" key="3">
    <source>
        <dbReference type="Google" id="ProtNLM"/>
    </source>
</evidence>
<dbReference type="RefSeq" id="WP_224039511.1">
    <property type="nucleotide sequence ID" value="NZ_CAJZAH010000001.1"/>
</dbReference>
<comment type="caution">
    <text evidence="1">The sequence shown here is derived from an EMBL/GenBank/DDBJ whole genome shotgun (WGS) entry which is preliminary data.</text>
</comment>
<gene>
    <name evidence="1" type="ORF">LMG21510_00580</name>
</gene>
<proteinExistence type="predicted"/>
<name>A0ABN7Y2G8_9BURK</name>
<protein>
    <recommendedName>
        <fullName evidence="3">RNA-binding protein</fullName>
    </recommendedName>
</protein>
<evidence type="ECO:0000313" key="1">
    <source>
        <dbReference type="EMBL" id="CAG9166881.1"/>
    </source>
</evidence>
<keyword evidence="2" id="KW-1185">Reference proteome</keyword>
<reference evidence="1 2" key="1">
    <citation type="submission" date="2021-08" db="EMBL/GenBank/DDBJ databases">
        <authorList>
            <person name="Peeters C."/>
        </authorList>
    </citation>
    <scope>NUCLEOTIDE SEQUENCE [LARGE SCALE GENOMIC DNA]</scope>
    <source>
        <strain evidence="1 2">LMG 21510</strain>
    </source>
</reference>
<evidence type="ECO:0000313" key="2">
    <source>
        <dbReference type="Proteomes" id="UP000721236"/>
    </source>
</evidence>